<dbReference type="Proteomes" id="UP000555728">
    <property type="component" value="Unassembled WGS sequence"/>
</dbReference>
<protein>
    <submittedName>
        <fullName evidence="4">Maleylacetoacetate isomerase/maleylpyruvate isomerase</fullName>
        <ecNumber evidence="4">5.2.1.2</ecNumber>
        <ecNumber evidence="4">5.2.1.4</ecNumber>
    </submittedName>
</protein>
<dbReference type="InterPro" id="IPR010987">
    <property type="entry name" value="Glutathione-S-Trfase_C-like"/>
</dbReference>
<dbReference type="GO" id="GO:0016034">
    <property type="term" value="F:maleylacetoacetate isomerase activity"/>
    <property type="evidence" value="ECO:0007669"/>
    <property type="project" value="UniProtKB-EC"/>
</dbReference>
<feature type="domain" description="GST C-terminal" evidence="3">
    <location>
        <begin position="86"/>
        <end position="213"/>
    </location>
</feature>
<keyword evidence="4" id="KW-0670">Pyruvate</keyword>
<dbReference type="GO" id="GO:0004364">
    <property type="term" value="F:glutathione transferase activity"/>
    <property type="evidence" value="ECO:0007669"/>
    <property type="project" value="TreeGrafter"/>
</dbReference>
<dbReference type="NCBIfam" id="TIGR01262">
    <property type="entry name" value="maiA"/>
    <property type="match status" value="1"/>
</dbReference>
<reference evidence="4 5" key="1">
    <citation type="submission" date="2020-08" db="EMBL/GenBank/DDBJ databases">
        <title>Genome sequencing of Purple Non-Sulfur Bacteria from various extreme environments.</title>
        <authorList>
            <person name="Mayer M."/>
        </authorList>
    </citation>
    <scope>NUCLEOTIDE SEQUENCE [LARGE SCALE GENOMIC DNA]</scope>
    <source>
        <strain evidence="4 5">JA135</strain>
    </source>
</reference>
<dbReference type="GO" id="GO:0050077">
    <property type="term" value="F:maleylpyruvate isomerase activity"/>
    <property type="evidence" value="ECO:0007669"/>
    <property type="project" value="UniProtKB-EC"/>
</dbReference>
<dbReference type="GO" id="GO:0006749">
    <property type="term" value="P:glutathione metabolic process"/>
    <property type="evidence" value="ECO:0007669"/>
    <property type="project" value="TreeGrafter"/>
</dbReference>
<comment type="similarity">
    <text evidence="1">Belongs to the GST superfamily. Zeta family.</text>
</comment>
<gene>
    <name evidence="4" type="ORF">GGD88_003303</name>
</gene>
<dbReference type="SUPFAM" id="SSF47616">
    <property type="entry name" value="GST C-terminal domain-like"/>
    <property type="match status" value="1"/>
</dbReference>
<name>A0A7W6S279_9PROT</name>
<dbReference type="Pfam" id="PF13417">
    <property type="entry name" value="GST_N_3"/>
    <property type="match status" value="1"/>
</dbReference>
<dbReference type="InterPro" id="IPR036249">
    <property type="entry name" value="Thioredoxin-like_sf"/>
</dbReference>
<dbReference type="SUPFAM" id="SSF52833">
    <property type="entry name" value="Thioredoxin-like"/>
    <property type="match status" value="1"/>
</dbReference>
<dbReference type="PROSITE" id="PS50405">
    <property type="entry name" value="GST_CTER"/>
    <property type="match status" value="1"/>
</dbReference>
<evidence type="ECO:0000313" key="4">
    <source>
        <dbReference type="EMBL" id="MBB4287553.1"/>
    </source>
</evidence>
<organism evidence="4 5">
    <name type="scientific">Roseospira goensis</name>
    <dbReference type="NCBI Taxonomy" id="391922"/>
    <lineage>
        <taxon>Bacteria</taxon>
        <taxon>Pseudomonadati</taxon>
        <taxon>Pseudomonadota</taxon>
        <taxon>Alphaproteobacteria</taxon>
        <taxon>Rhodospirillales</taxon>
        <taxon>Rhodospirillaceae</taxon>
        <taxon>Roseospira</taxon>
    </lineage>
</organism>
<feature type="domain" description="GST N-terminal" evidence="2">
    <location>
        <begin position="1"/>
        <end position="81"/>
    </location>
</feature>
<dbReference type="PROSITE" id="PS50404">
    <property type="entry name" value="GST_NTER"/>
    <property type="match status" value="1"/>
</dbReference>
<accession>A0A7W6S279</accession>
<dbReference type="Pfam" id="PF13410">
    <property type="entry name" value="GST_C_2"/>
    <property type="match status" value="1"/>
</dbReference>
<comment type="caution">
    <text evidence="4">The sequence shown here is derived from an EMBL/GenBank/DDBJ whole genome shotgun (WGS) entry which is preliminary data.</text>
</comment>
<evidence type="ECO:0000259" key="3">
    <source>
        <dbReference type="PROSITE" id="PS50405"/>
    </source>
</evidence>
<evidence type="ECO:0000256" key="1">
    <source>
        <dbReference type="ARBA" id="ARBA00010007"/>
    </source>
</evidence>
<dbReference type="EC" id="5.2.1.4" evidence="4"/>
<dbReference type="GO" id="GO:0005737">
    <property type="term" value="C:cytoplasm"/>
    <property type="evidence" value="ECO:0007669"/>
    <property type="project" value="InterPro"/>
</dbReference>
<dbReference type="Gene3D" id="3.40.30.10">
    <property type="entry name" value="Glutaredoxin"/>
    <property type="match status" value="1"/>
</dbReference>
<dbReference type="InterPro" id="IPR034330">
    <property type="entry name" value="GST_Zeta_C"/>
</dbReference>
<dbReference type="AlphaFoldDB" id="A0A7W6S279"/>
<dbReference type="InterPro" id="IPR005955">
    <property type="entry name" value="GST_Zeta"/>
</dbReference>
<dbReference type="EMBL" id="JACIGI010000041">
    <property type="protein sequence ID" value="MBB4287553.1"/>
    <property type="molecule type" value="Genomic_DNA"/>
</dbReference>
<evidence type="ECO:0000313" key="5">
    <source>
        <dbReference type="Proteomes" id="UP000555728"/>
    </source>
</evidence>
<dbReference type="CDD" id="cd03042">
    <property type="entry name" value="GST_N_Zeta"/>
    <property type="match status" value="1"/>
</dbReference>
<dbReference type="EC" id="5.2.1.2" evidence="4"/>
<dbReference type="RefSeq" id="WP_184437421.1">
    <property type="nucleotide sequence ID" value="NZ_JACIGI010000041.1"/>
</dbReference>
<dbReference type="GO" id="GO:0006559">
    <property type="term" value="P:L-phenylalanine catabolic process"/>
    <property type="evidence" value="ECO:0007669"/>
    <property type="project" value="TreeGrafter"/>
</dbReference>
<dbReference type="InterPro" id="IPR040079">
    <property type="entry name" value="Glutathione_S-Trfase"/>
</dbReference>
<dbReference type="InterPro" id="IPR004045">
    <property type="entry name" value="Glutathione_S-Trfase_N"/>
</dbReference>
<dbReference type="InterPro" id="IPR034333">
    <property type="entry name" value="GST_Zeta_N"/>
</dbReference>
<sequence length="213" mass="23209">MRLYTYWRSSAAQRVRIALHLKGVAYDPVPVHLRRGEQRGAAHAARNPQRLVPALELDDGTVLTQSLAIIEYLEETHPAPPLLPADARGRARVRALAQAVACDIHPVQNLRVLSHLTGACGLDEDTKTAWARHWIETGLAAVERLLADSAETGRFCHGDTPTLADCCLIPQLFNARRFGCDLSALETVGRIDSACAALPAFRRAAPDAQPDAE</sequence>
<dbReference type="InterPro" id="IPR036282">
    <property type="entry name" value="Glutathione-S-Trfase_C_sf"/>
</dbReference>
<dbReference type="PANTHER" id="PTHR42673:SF21">
    <property type="entry name" value="GLUTATHIONE S-TRANSFERASE YFCF"/>
    <property type="match status" value="1"/>
</dbReference>
<evidence type="ECO:0000259" key="2">
    <source>
        <dbReference type="PROSITE" id="PS50404"/>
    </source>
</evidence>
<dbReference type="SFLD" id="SFLDS00019">
    <property type="entry name" value="Glutathione_Transferase_(cytos"/>
    <property type="match status" value="1"/>
</dbReference>
<proteinExistence type="inferred from homology"/>
<keyword evidence="5" id="KW-1185">Reference proteome</keyword>
<dbReference type="Gene3D" id="1.20.1050.10">
    <property type="match status" value="1"/>
</dbReference>
<dbReference type="SFLD" id="SFLDG00358">
    <property type="entry name" value="Main_(cytGST)"/>
    <property type="match status" value="1"/>
</dbReference>
<dbReference type="PANTHER" id="PTHR42673">
    <property type="entry name" value="MALEYLACETOACETATE ISOMERASE"/>
    <property type="match status" value="1"/>
</dbReference>
<keyword evidence="4" id="KW-0413">Isomerase</keyword>
<dbReference type="CDD" id="cd03191">
    <property type="entry name" value="GST_C_Zeta"/>
    <property type="match status" value="1"/>
</dbReference>
<dbReference type="FunFam" id="1.20.1050.10:FF:000017">
    <property type="entry name" value="Maleylacetoacetate isomerase"/>
    <property type="match status" value="1"/>
</dbReference>